<name>A0A6A6PFP1_9PEZI</name>
<evidence type="ECO:0000256" key="1">
    <source>
        <dbReference type="SAM" id="MobiDB-lite"/>
    </source>
</evidence>
<dbReference type="GeneID" id="54479575"/>
<protein>
    <submittedName>
        <fullName evidence="2">Uncharacterized protein</fullName>
    </submittedName>
</protein>
<dbReference type="EMBL" id="MU001644">
    <property type="protein sequence ID" value="KAF2478541.1"/>
    <property type="molecule type" value="Genomic_DNA"/>
</dbReference>
<sequence>MHYAQATMTRSWGGRMVDWRRRGSDVLSYARHPSPKMRSSSLDRPLTLPLNPRPGPHNPSARASSQQQASPNSIIPPIAPGRRDQVDVYLTNSIILFARLLLHVCLNAAISFVQRPCDERGHHSLRHDPALAAPYSHGSLIARRKLAHAVPLRLTIAQIAPIWPVIARSPRALRRPEARIRERRGVLVLMIALIAPPSRTHSRVGGFV</sequence>
<dbReference type="AlphaFoldDB" id="A0A6A6PFP1"/>
<feature type="region of interest" description="Disordered" evidence="1">
    <location>
        <begin position="29"/>
        <end position="78"/>
    </location>
</feature>
<accession>A0A6A6PFP1</accession>
<proteinExistence type="predicted"/>
<organism evidence="2 3">
    <name type="scientific">Neohortaea acidophila</name>
    <dbReference type="NCBI Taxonomy" id="245834"/>
    <lineage>
        <taxon>Eukaryota</taxon>
        <taxon>Fungi</taxon>
        <taxon>Dikarya</taxon>
        <taxon>Ascomycota</taxon>
        <taxon>Pezizomycotina</taxon>
        <taxon>Dothideomycetes</taxon>
        <taxon>Dothideomycetidae</taxon>
        <taxon>Mycosphaerellales</taxon>
        <taxon>Teratosphaeriaceae</taxon>
        <taxon>Neohortaea</taxon>
    </lineage>
</organism>
<reference evidence="2" key="1">
    <citation type="journal article" date="2020" name="Stud. Mycol.">
        <title>101 Dothideomycetes genomes: a test case for predicting lifestyles and emergence of pathogens.</title>
        <authorList>
            <person name="Haridas S."/>
            <person name="Albert R."/>
            <person name="Binder M."/>
            <person name="Bloem J."/>
            <person name="Labutti K."/>
            <person name="Salamov A."/>
            <person name="Andreopoulos B."/>
            <person name="Baker S."/>
            <person name="Barry K."/>
            <person name="Bills G."/>
            <person name="Bluhm B."/>
            <person name="Cannon C."/>
            <person name="Castanera R."/>
            <person name="Culley D."/>
            <person name="Daum C."/>
            <person name="Ezra D."/>
            <person name="Gonzalez J."/>
            <person name="Henrissat B."/>
            <person name="Kuo A."/>
            <person name="Liang C."/>
            <person name="Lipzen A."/>
            <person name="Lutzoni F."/>
            <person name="Magnuson J."/>
            <person name="Mondo S."/>
            <person name="Nolan M."/>
            <person name="Ohm R."/>
            <person name="Pangilinan J."/>
            <person name="Park H.-J."/>
            <person name="Ramirez L."/>
            <person name="Alfaro M."/>
            <person name="Sun H."/>
            <person name="Tritt A."/>
            <person name="Yoshinaga Y."/>
            <person name="Zwiers L.-H."/>
            <person name="Turgeon B."/>
            <person name="Goodwin S."/>
            <person name="Spatafora J."/>
            <person name="Crous P."/>
            <person name="Grigoriev I."/>
        </authorList>
    </citation>
    <scope>NUCLEOTIDE SEQUENCE</scope>
    <source>
        <strain evidence="2">CBS 113389</strain>
    </source>
</reference>
<keyword evidence="3" id="KW-1185">Reference proteome</keyword>
<dbReference type="RefSeq" id="XP_033585111.1">
    <property type="nucleotide sequence ID" value="XM_033738573.1"/>
</dbReference>
<feature type="compositionally biased region" description="Low complexity" evidence="1">
    <location>
        <begin position="59"/>
        <end position="76"/>
    </location>
</feature>
<gene>
    <name evidence="2" type="ORF">BDY17DRAFT_63731</name>
</gene>
<dbReference type="Proteomes" id="UP000799767">
    <property type="component" value="Unassembled WGS sequence"/>
</dbReference>
<evidence type="ECO:0000313" key="2">
    <source>
        <dbReference type="EMBL" id="KAF2478541.1"/>
    </source>
</evidence>
<evidence type="ECO:0000313" key="3">
    <source>
        <dbReference type="Proteomes" id="UP000799767"/>
    </source>
</evidence>